<accession>A0A919ND86</accession>
<evidence type="ECO:0000313" key="3">
    <source>
        <dbReference type="Proteomes" id="UP000629619"/>
    </source>
</evidence>
<dbReference type="InterPro" id="IPR002372">
    <property type="entry name" value="PQQ_rpt_dom"/>
</dbReference>
<dbReference type="AlphaFoldDB" id="A0A919ND86"/>
<feature type="domain" description="Pyrrolo-quinoline quinone repeat" evidence="1">
    <location>
        <begin position="86"/>
        <end position="199"/>
    </location>
</feature>
<proteinExistence type="predicted"/>
<dbReference type="SUPFAM" id="SSF50998">
    <property type="entry name" value="Quinoprotein alcohol dehydrogenase-like"/>
    <property type="match status" value="1"/>
</dbReference>
<dbReference type="Pfam" id="PF13360">
    <property type="entry name" value="PQQ_2"/>
    <property type="match status" value="1"/>
</dbReference>
<reference evidence="2" key="1">
    <citation type="submission" date="2021-01" db="EMBL/GenBank/DDBJ databases">
        <title>Whole genome shotgun sequence of Actinoplanes siamensis NBRC 109076.</title>
        <authorList>
            <person name="Komaki H."/>
            <person name="Tamura T."/>
        </authorList>
    </citation>
    <scope>NUCLEOTIDE SEQUENCE</scope>
    <source>
        <strain evidence="2">NBRC 109076</strain>
    </source>
</reference>
<organism evidence="2 3">
    <name type="scientific">Actinoplanes siamensis</name>
    <dbReference type="NCBI Taxonomy" id="1223317"/>
    <lineage>
        <taxon>Bacteria</taxon>
        <taxon>Bacillati</taxon>
        <taxon>Actinomycetota</taxon>
        <taxon>Actinomycetes</taxon>
        <taxon>Micromonosporales</taxon>
        <taxon>Micromonosporaceae</taxon>
        <taxon>Actinoplanes</taxon>
    </lineage>
</organism>
<evidence type="ECO:0000259" key="1">
    <source>
        <dbReference type="Pfam" id="PF13360"/>
    </source>
</evidence>
<dbReference type="InterPro" id="IPR015943">
    <property type="entry name" value="WD40/YVTN_repeat-like_dom_sf"/>
</dbReference>
<sequence>MLLRGSAAAFLLLATVLVGWRILKPAEVLATSKTPYPPLVVSAPGVLGRINVAPLIIEDRLRVYAAKHQVRADEPVYGKSVYTTRWSLRRWPEQLSGVVAAGPTVITRWSDGALVALDGRTGRIAWRAEAGAGPGYAGHRTGAATVWDPPGLRIAAGAVVVTVDHQIWAYDVSTGAERWRVTAPAGCADGFTTAGGAYVCATGAYDLATGKAVPGWPAGPFVPAGCAVARSGCAGFRDGASRGWLADAPAPRRSPALDRPESTIAAGLVVSAGNGVVTAYREDGSTLWTWSGQARLLGGVTGRVLLLTPDHYLVGLDVRDGRARYRFRLAYRKEDDLWDLGGLMVSEHYVAIERRRKGGPDDPDSPIYYYTTDTVLLVAL</sequence>
<evidence type="ECO:0000313" key="2">
    <source>
        <dbReference type="EMBL" id="GIF09094.1"/>
    </source>
</evidence>
<dbReference type="Proteomes" id="UP000629619">
    <property type="component" value="Unassembled WGS sequence"/>
</dbReference>
<protein>
    <recommendedName>
        <fullName evidence="1">Pyrrolo-quinoline quinone repeat domain-containing protein</fullName>
    </recommendedName>
</protein>
<dbReference type="InterPro" id="IPR018391">
    <property type="entry name" value="PQQ_b-propeller_rpt"/>
</dbReference>
<dbReference type="EMBL" id="BOMW01000075">
    <property type="protein sequence ID" value="GIF09094.1"/>
    <property type="molecule type" value="Genomic_DNA"/>
</dbReference>
<gene>
    <name evidence="2" type="ORF">Asi03nite_66320</name>
</gene>
<dbReference type="Gene3D" id="2.130.10.10">
    <property type="entry name" value="YVTN repeat-like/Quinoprotein amine dehydrogenase"/>
    <property type="match status" value="1"/>
</dbReference>
<name>A0A919ND86_9ACTN</name>
<dbReference type="SMART" id="SM00564">
    <property type="entry name" value="PQQ"/>
    <property type="match status" value="3"/>
</dbReference>
<comment type="caution">
    <text evidence="2">The sequence shown here is derived from an EMBL/GenBank/DDBJ whole genome shotgun (WGS) entry which is preliminary data.</text>
</comment>
<keyword evidence="3" id="KW-1185">Reference proteome</keyword>
<dbReference type="InterPro" id="IPR011047">
    <property type="entry name" value="Quinoprotein_ADH-like_sf"/>
</dbReference>